<dbReference type="AlphaFoldDB" id="A0A8K0C3H5"/>
<gene>
    <name evidence="3" type="ORF">ILUMI_26793</name>
</gene>
<evidence type="ECO:0000313" key="4">
    <source>
        <dbReference type="Proteomes" id="UP000801492"/>
    </source>
</evidence>
<feature type="coiled-coil region" evidence="1">
    <location>
        <begin position="202"/>
        <end position="229"/>
    </location>
</feature>
<dbReference type="Pfam" id="PF20700">
    <property type="entry name" value="Mutator"/>
    <property type="match status" value="1"/>
</dbReference>
<feature type="domain" description="Mutator-like transposase" evidence="2">
    <location>
        <begin position="47"/>
        <end position="143"/>
    </location>
</feature>
<reference evidence="3" key="1">
    <citation type="submission" date="2019-08" db="EMBL/GenBank/DDBJ databases">
        <title>The genome of the North American firefly Photinus pyralis.</title>
        <authorList>
            <consortium name="Photinus pyralis genome working group"/>
            <person name="Fallon T.R."/>
            <person name="Sander Lower S.E."/>
            <person name="Weng J.-K."/>
        </authorList>
    </citation>
    <scope>NUCLEOTIDE SEQUENCE</scope>
    <source>
        <strain evidence="3">TRF0915ILg1</strain>
        <tissue evidence="3">Whole body</tissue>
    </source>
</reference>
<dbReference type="EMBL" id="VTPC01091183">
    <property type="protein sequence ID" value="KAF2879380.1"/>
    <property type="molecule type" value="Genomic_DNA"/>
</dbReference>
<accession>A0A8K0C3H5</accession>
<keyword evidence="1" id="KW-0175">Coiled coil</keyword>
<evidence type="ECO:0000313" key="3">
    <source>
        <dbReference type="EMBL" id="KAF2879380.1"/>
    </source>
</evidence>
<dbReference type="InterPro" id="IPR049012">
    <property type="entry name" value="Mutator_transp_dom"/>
</dbReference>
<proteinExistence type="predicted"/>
<protein>
    <recommendedName>
        <fullName evidence="2">Mutator-like transposase domain-containing protein</fullName>
    </recommendedName>
</protein>
<keyword evidence="4" id="KW-1185">Reference proteome</keyword>
<organism evidence="3 4">
    <name type="scientific">Ignelater luminosus</name>
    <name type="common">Cucubano</name>
    <name type="synonym">Pyrophorus luminosus</name>
    <dbReference type="NCBI Taxonomy" id="2038154"/>
    <lineage>
        <taxon>Eukaryota</taxon>
        <taxon>Metazoa</taxon>
        <taxon>Ecdysozoa</taxon>
        <taxon>Arthropoda</taxon>
        <taxon>Hexapoda</taxon>
        <taxon>Insecta</taxon>
        <taxon>Pterygota</taxon>
        <taxon>Neoptera</taxon>
        <taxon>Endopterygota</taxon>
        <taxon>Coleoptera</taxon>
        <taxon>Polyphaga</taxon>
        <taxon>Elateriformia</taxon>
        <taxon>Elateroidea</taxon>
        <taxon>Elateridae</taxon>
        <taxon>Agrypninae</taxon>
        <taxon>Pyrophorini</taxon>
        <taxon>Ignelater</taxon>
    </lineage>
</organism>
<name>A0A8K0C3H5_IGNLU</name>
<sequence>MERNISFAIENDDVTSDGTPFITVIVDGGWSHQSHGHRYDANSGVSCVTDGNSSVHKRLNKMVPYGLNIEKIECANHVIKNYTKALFKIQGIPASIQSASTRPIIKRFTHAEHEKNLLSLREDLRNEPFHVFGVHENCKSYFCFANDGSLNGHEKGGKKNPTKWLNQTKKTVSTRKCLFGTNKLKDRKKIDVRGQEDYGEFCQELDMNSEELEKRANDLMKSLQVTINKKK</sequence>
<dbReference type="Proteomes" id="UP000801492">
    <property type="component" value="Unassembled WGS sequence"/>
</dbReference>
<evidence type="ECO:0000259" key="2">
    <source>
        <dbReference type="Pfam" id="PF20700"/>
    </source>
</evidence>
<dbReference type="OrthoDB" id="6431392at2759"/>
<comment type="caution">
    <text evidence="3">The sequence shown here is derived from an EMBL/GenBank/DDBJ whole genome shotgun (WGS) entry which is preliminary data.</text>
</comment>
<evidence type="ECO:0000256" key="1">
    <source>
        <dbReference type="SAM" id="Coils"/>
    </source>
</evidence>